<dbReference type="SMART" id="SM00530">
    <property type="entry name" value="HTH_XRE"/>
    <property type="match status" value="1"/>
</dbReference>
<name>A0A916JC06_9BACT</name>
<comment type="caution">
    <text evidence="2">The sequence shown here is derived from an EMBL/GenBank/DDBJ whole genome shotgun (WGS) entry which is preliminary data.</text>
</comment>
<organism evidence="2 3">
    <name type="scientific">Dyadobacter helix</name>
    <dbReference type="NCBI Taxonomy" id="2822344"/>
    <lineage>
        <taxon>Bacteria</taxon>
        <taxon>Pseudomonadati</taxon>
        <taxon>Bacteroidota</taxon>
        <taxon>Cytophagia</taxon>
        <taxon>Cytophagales</taxon>
        <taxon>Spirosomataceae</taxon>
        <taxon>Dyadobacter</taxon>
    </lineage>
</organism>
<keyword evidence="3" id="KW-1185">Reference proteome</keyword>
<dbReference type="InterPro" id="IPR010982">
    <property type="entry name" value="Lambda_DNA-bd_dom_sf"/>
</dbReference>
<dbReference type="EMBL" id="CAJRAF010000002">
    <property type="protein sequence ID" value="CAG5002043.1"/>
    <property type="molecule type" value="Genomic_DNA"/>
</dbReference>
<dbReference type="Gene3D" id="1.10.260.40">
    <property type="entry name" value="lambda repressor-like DNA-binding domains"/>
    <property type="match status" value="1"/>
</dbReference>
<dbReference type="CDD" id="cd00093">
    <property type="entry name" value="HTH_XRE"/>
    <property type="match status" value="1"/>
</dbReference>
<reference evidence="2" key="1">
    <citation type="submission" date="2021-04" db="EMBL/GenBank/DDBJ databases">
        <authorList>
            <person name="Rodrigo-Torres L."/>
            <person name="Arahal R. D."/>
            <person name="Lucena T."/>
        </authorList>
    </citation>
    <scope>NUCLEOTIDE SEQUENCE</scope>
    <source>
        <strain evidence="2">CECT 9275</strain>
    </source>
</reference>
<dbReference type="Proteomes" id="UP000680038">
    <property type="component" value="Unassembled WGS sequence"/>
</dbReference>
<sequence length="191" mass="21489">MSLDMNSARLKILRTHLELNQEEMSSKLGITQANYSLIESGHRKIPKRLTESLINVFNVNPLWWETGSGEITHVSLKHIPAVSWTNLEGIVQGLNTIRLFSDCDKICEYTGPAFGPIPSGSTIALRFTIINRLVPENLIVCSHKEGSFIGYFKSSDPDYIFLGNEKSALFKLERMMITSVYRVVGVMLRLA</sequence>
<feature type="domain" description="HTH cro/C1-type" evidence="1">
    <location>
        <begin position="10"/>
        <end position="64"/>
    </location>
</feature>
<dbReference type="SUPFAM" id="SSF47413">
    <property type="entry name" value="lambda repressor-like DNA-binding domains"/>
    <property type="match status" value="1"/>
</dbReference>
<accession>A0A916JC06</accession>
<dbReference type="InterPro" id="IPR001387">
    <property type="entry name" value="Cro/C1-type_HTH"/>
</dbReference>
<dbReference type="AlphaFoldDB" id="A0A916JC06"/>
<dbReference type="GO" id="GO:0003677">
    <property type="term" value="F:DNA binding"/>
    <property type="evidence" value="ECO:0007669"/>
    <property type="project" value="InterPro"/>
</dbReference>
<evidence type="ECO:0000313" key="2">
    <source>
        <dbReference type="EMBL" id="CAG5002043.1"/>
    </source>
</evidence>
<gene>
    <name evidence="2" type="ORF">DYBT9275_02792</name>
</gene>
<proteinExistence type="predicted"/>
<dbReference type="PROSITE" id="PS50943">
    <property type="entry name" value="HTH_CROC1"/>
    <property type="match status" value="1"/>
</dbReference>
<evidence type="ECO:0000313" key="3">
    <source>
        <dbReference type="Proteomes" id="UP000680038"/>
    </source>
</evidence>
<dbReference type="Pfam" id="PF01381">
    <property type="entry name" value="HTH_3"/>
    <property type="match status" value="1"/>
</dbReference>
<protein>
    <recommendedName>
        <fullName evidence="1">HTH cro/C1-type domain-containing protein</fullName>
    </recommendedName>
</protein>
<evidence type="ECO:0000259" key="1">
    <source>
        <dbReference type="PROSITE" id="PS50943"/>
    </source>
</evidence>